<sequence>MKPYQPTQIELTELGFQMLERGINGIQFNGIQTFVDDEKNYLVAKIELENNEVISIQNELSSEKENLAQVEIKLADKIRMYFA</sequence>
<dbReference type="Proteomes" id="UP000005467">
    <property type="component" value="Unassembled WGS sequence"/>
</dbReference>
<evidence type="ECO:0000313" key="2">
    <source>
        <dbReference type="EMBL" id="EFX90517.1"/>
    </source>
</evidence>
<feature type="coiled-coil region" evidence="1">
    <location>
        <begin position="46"/>
        <end position="73"/>
    </location>
</feature>
<proteinExistence type="predicted"/>
<reference evidence="2 3" key="1">
    <citation type="submission" date="2011-01" db="EMBL/GenBank/DDBJ databases">
        <authorList>
            <person name="Muzny D."/>
            <person name="Qin X."/>
            <person name="Deng J."/>
            <person name="Jiang H."/>
            <person name="Liu Y."/>
            <person name="Qu J."/>
            <person name="Song X.-Z."/>
            <person name="Zhang L."/>
            <person name="Thornton R."/>
            <person name="Coyle M."/>
            <person name="Francisco L."/>
            <person name="Jackson L."/>
            <person name="Javaid M."/>
            <person name="Korchina V."/>
            <person name="Kovar C."/>
            <person name="Mata R."/>
            <person name="Mathew T."/>
            <person name="Ngo R."/>
            <person name="Nguyen L."/>
            <person name="Nguyen N."/>
            <person name="Okwuonu G."/>
            <person name="Ongeri F."/>
            <person name="Pham C."/>
            <person name="Simmons D."/>
            <person name="Wilczek-Boney K."/>
            <person name="Hale W."/>
            <person name="Jakkamsetti A."/>
            <person name="Pham P."/>
            <person name="Ruth R."/>
            <person name="San Lucas F."/>
            <person name="Warren J."/>
            <person name="Zhang J."/>
            <person name="Zhao Z."/>
            <person name="Zhou C."/>
            <person name="Zhu D."/>
            <person name="Lee S."/>
            <person name="Bess C."/>
            <person name="Blankenburg K."/>
            <person name="Forbes L."/>
            <person name="Fu Q."/>
            <person name="Gubbala S."/>
            <person name="Hirani K."/>
            <person name="Jayaseelan J.C."/>
            <person name="Lara F."/>
            <person name="Munidasa M."/>
            <person name="Palculict T."/>
            <person name="Patil S."/>
            <person name="Pu L.-L."/>
            <person name="Saada N."/>
            <person name="Tang L."/>
            <person name="Weissenberger G."/>
            <person name="Zhu Y."/>
            <person name="Hemphill L."/>
            <person name="Shang Y."/>
            <person name="Youmans B."/>
            <person name="Ayvaz T."/>
            <person name="Ross M."/>
            <person name="Santibanez J."/>
            <person name="Aqrawi P."/>
            <person name="Gross S."/>
            <person name="Joshi V."/>
            <person name="Fowler G."/>
            <person name="Nazareth L."/>
            <person name="Reid J."/>
            <person name="Worley K."/>
            <person name="Petrosino J."/>
            <person name="Highlander S."/>
            <person name="Gibbs R."/>
        </authorList>
    </citation>
    <scope>NUCLEOTIDE SEQUENCE [LARGE SCALE GENOMIC DNA]</scope>
    <source>
        <strain evidence="2 3">ATCC 25976</strain>
    </source>
</reference>
<organism evidence="2 3">
    <name type="scientific">Actinobacillus ureae ATCC 25976</name>
    <dbReference type="NCBI Taxonomy" id="887324"/>
    <lineage>
        <taxon>Bacteria</taxon>
        <taxon>Pseudomonadati</taxon>
        <taxon>Pseudomonadota</taxon>
        <taxon>Gammaproteobacteria</taxon>
        <taxon>Pasteurellales</taxon>
        <taxon>Pasteurellaceae</taxon>
        <taxon>Actinobacillus</taxon>
    </lineage>
</organism>
<evidence type="ECO:0000313" key="3">
    <source>
        <dbReference type="Proteomes" id="UP000005467"/>
    </source>
</evidence>
<dbReference type="RefSeq" id="WP_005625336.1">
    <property type="nucleotide sequence ID" value="NZ_GL831086.1"/>
</dbReference>
<accession>E8KKQ8</accession>
<keyword evidence="3" id="KW-1185">Reference proteome</keyword>
<dbReference type="AlphaFoldDB" id="E8KKQ8"/>
<comment type="caution">
    <text evidence="2">The sequence shown here is derived from an EMBL/GenBank/DDBJ whole genome shotgun (WGS) entry which is preliminary data.</text>
</comment>
<keyword evidence="1" id="KW-0175">Coiled coil</keyword>
<evidence type="ECO:0000256" key="1">
    <source>
        <dbReference type="SAM" id="Coils"/>
    </source>
</evidence>
<gene>
    <name evidence="2" type="ORF">HMPREF0027_2425</name>
</gene>
<protein>
    <submittedName>
        <fullName evidence="2">Uncharacterized protein</fullName>
    </submittedName>
</protein>
<dbReference type="HOGENOM" id="CLU_2535102_0_0_6"/>
<name>E8KKQ8_9PAST</name>
<dbReference type="EMBL" id="AEVG01000159">
    <property type="protein sequence ID" value="EFX90517.1"/>
    <property type="molecule type" value="Genomic_DNA"/>
</dbReference>